<dbReference type="GO" id="GO:0005874">
    <property type="term" value="C:microtubule"/>
    <property type="evidence" value="ECO:0007669"/>
    <property type="project" value="TreeGrafter"/>
</dbReference>
<feature type="compositionally biased region" description="Polar residues" evidence="3">
    <location>
        <begin position="564"/>
        <end position="573"/>
    </location>
</feature>
<dbReference type="OrthoDB" id="5061070at2759"/>
<keyword evidence="2" id="KW-0342">GTP-binding</keyword>
<proteinExistence type="predicted"/>
<evidence type="ECO:0000259" key="5">
    <source>
        <dbReference type="PROSITE" id="PS51718"/>
    </source>
</evidence>
<dbReference type="GeneID" id="54351320"/>
<dbReference type="InterPro" id="IPR030381">
    <property type="entry name" value="G_DYNAMIN_dom"/>
</dbReference>
<feature type="compositionally biased region" description="Basic and acidic residues" evidence="3">
    <location>
        <begin position="58"/>
        <end position="73"/>
    </location>
</feature>
<dbReference type="InterPro" id="IPR001401">
    <property type="entry name" value="Dynamin_GTPase"/>
</dbReference>
<reference evidence="6" key="1">
    <citation type="journal article" date="2020" name="Stud. Mycol.">
        <title>101 Dothideomycetes genomes: a test case for predicting lifestyles and emergence of pathogens.</title>
        <authorList>
            <person name="Haridas S."/>
            <person name="Albert R."/>
            <person name="Binder M."/>
            <person name="Bloem J."/>
            <person name="Labutti K."/>
            <person name="Salamov A."/>
            <person name="Andreopoulos B."/>
            <person name="Baker S."/>
            <person name="Barry K."/>
            <person name="Bills G."/>
            <person name="Bluhm B."/>
            <person name="Cannon C."/>
            <person name="Castanera R."/>
            <person name="Culley D."/>
            <person name="Daum C."/>
            <person name="Ezra D."/>
            <person name="Gonzalez J."/>
            <person name="Henrissat B."/>
            <person name="Kuo A."/>
            <person name="Liang C."/>
            <person name="Lipzen A."/>
            <person name="Lutzoni F."/>
            <person name="Magnuson J."/>
            <person name="Mondo S."/>
            <person name="Nolan M."/>
            <person name="Ohm R."/>
            <person name="Pangilinan J."/>
            <person name="Park H.-J."/>
            <person name="Ramirez L."/>
            <person name="Alfaro M."/>
            <person name="Sun H."/>
            <person name="Tritt A."/>
            <person name="Yoshinaga Y."/>
            <person name="Zwiers L.-H."/>
            <person name="Turgeon B."/>
            <person name="Goodwin S."/>
            <person name="Spatafora J."/>
            <person name="Crous P."/>
            <person name="Grigoriev I."/>
        </authorList>
    </citation>
    <scope>NUCLEOTIDE SEQUENCE</scope>
    <source>
        <strain evidence="6">CBS 183.55</strain>
    </source>
</reference>
<dbReference type="CDD" id="cd08771">
    <property type="entry name" value="DLP_1"/>
    <property type="match status" value="1"/>
</dbReference>
<dbReference type="PANTHER" id="PTHR11566">
    <property type="entry name" value="DYNAMIN"/>
    <property type="match status" value="1"/>
</dbReference>
<keyword evidence="7" id="KW-1185">Reference proteome</keyword>
<accession>A0A6A5RA27</accession>
<dbReference type="Pfam" id="PF01031">
    <property type="entry name" value="Dynamin_M"/>
    <property type="match status" value="1"/>
</dbReference>
<feature type="compositionally biased region" description="Polar residues" evidence="3">
    <location>
        <begin position="1"/>
        <end position="23"/>
    </location>
</feature>
<feature type="region of interest" description="Disordered" evidence="3">
    <location>
        <begin position="884"/>
        <end position="926"/>
    </location>
</feature>
<dbReference type="Gene3D" id="3.40.50.300">
    <property type="entry name" value="P-loop containing nucleotide triphosphate hydrolases"/>
    <property type="match status" value="1"/>
</dbReference>
<dbReference type="SMART" id="SM00053">
    <property type="entry name" value="DYNc"/>
    <property type="match status" value="1"/>
</dbReference>
<dbReference type="RefSeq" id="XP_033445327.1">
    <property type="nucleotide sequence ID" value="XM_033593652.1"/>
</dbReference>
<gene>
    <name evidence="6" type="ORF">M421DRAFT_424100</name>
</gene>
<evidence type="ECO:0000256" key="2">
    <source>
        <dbReference type="ARBA" id="ARBA00023134"/>
    </source>
</evidence>
<dbReference type="PROSITE" id="PS51388">
    <property type="entry name" value="GED"/>
    <property type="match status" value="1"/>
</dbReference>
<evidence type="ECO:0000256" key="3">
    <source>
        <dbReference type="SAM" id="MobiDB-lite"/>
    </source>
</evidence>
<dbReference type="InterPro" id="IPR027417">
    <property type="entry name" value="P-loop_NTPase"/>
</dbReference>
<feature type="compositionally biased region" description="Basic and acidic residues" evidence="3">
    <location>
        <begin position="548"/>
        <end position="563"/>
    </location>
</feature>
<feature type="domain" description="Dynamin-type G" evidence="5">
    <location>
        <begin position="102"/>
        <end position="425"/>
    </location>
</feature>
<organism evidence="6 7">
    <name type="scientific">Didymella exigua CBS 183.55</name>
    <dbReference type="NCBI Taxonomy" id="1150837"/>
    <lineage>
        <taxon>Eukaryota</taxon>
        <taxon>Fungi</taxon>
        <taxon>Dikarya</taxon>
        <taxon>Ascomycota</taxon>
        <taxon>Pezizomycotina</taxon>
        <taxon>Dothideomycetes</taxon>
        <taxon>Pleosporomycetidae</taxon>
        <taxon>Pleosporales</taxon>
        <taxon>Pleosporineae</taxon>
        <taxon>Didymellaceae</taxon>
        <taxon>Didymella</taxon>
    </lineage>
</organism>
<dbReference type="AlphaFoldDB" id="A0A6A5RA27"/>
<dbReference type="PROSITE" id="PS51718">
    <property type="entry name" value="G_DYNAMIN_2"/>
    <property type="match status" value="1"/>
</dbReference>
<protein>
    <submittedName>
        <fullName evidence="6">P-loop containing nucleoside triphosphate hydrolase protein</fullName>
    </submittedName>
</protein>
<dbReference type="GO" id="GO:0005737">
    <property type="term" value="C:cytoplasm"/>
    <property type="evidence" value="ECO:0007669"/>
    <property type="project" value="TreeGrafter"/>
</dbReference>
<dbReference type="GO" id="GO:0003924">
    <property type="term" value="F:GTPase activity"/>
    <property type="evidence" value="ECO:0007669"/>
    <property type="project" value="InterPro"/>
</dbReference>
<dbReference type="GO" id="GO:0005886">
    <property type="term" value="C:plasma membrane"/>
    <property type="evidence" value="ECO:0007669"/>
    <property type="project" value="TreeGrafter"/>
</dbReference>
<keyword evidence="6" id="KW-0378">Hydrolase</keyword>
<keyword evidence="1" id="KW-0547">Nucleotide-binding</keyword>
<feature type="domain" description="GED" evidence="4">
    <location>
        <begin position="783"/>
        <end position="880"/>
    </location>
</feature>
<dbReference type="GO" id="GO:0031623">
    <property type="term" value="P:receptor internalization"/>
    <property type="evidence" value="ECO:0007669"/>
    <property type="project" value="TreeGrafter"/>
</dbReference>
<dbReference type="Proteomes" id="UP000800082">
    <property type="component" value="Unassembled WGS sequence"/>
</dbReference>
<dbReference type="GO" id="GO:0005525">
    <property type="term" value="F:GTP binding"/>
    <property type="evidence" value="ECO:0007669"/>
    <property type="project" value="InterPro"/>
</dbReference>
<dbReference type="PANTHER" id="PTHR11566:SF131">
    <property type="entry name" value="GTPASE, PUTATIVE (AFU_ORTHOLOGUE AFUA_6G07630)-RELATED"/>
    <property type="match status" value="1"/>
</dbReference>
<dbReference type="InterPro" id="IPR022812">
    <property type="entry name" value="Dynamin"/>
</dbReference>
<evidence type="ECO:0000313" key="6">
    <source>
        <dbReference type="EMBL" id="KAF1925075.1"/>
    </source>
</evidence>
<dbReference type="InterPro" id="IPR000375">
    <property type="entry name" value="Dynamin_stalk"/>
</dbReference>
<dbReference type="InterPro" id="IPR045063">
    <property type="entry name" value="Dynamin_N"/>
</dbReference>
<evidence type="ECO:0000259" key="4">
    <source>
        <dbReference type="PROSITE" id="PS51388"/>
    </source>
</evidence>
<feature type="region of interest" description="Disordered" evidence="3">
    <location>
        <begin position="531"/>
        <end position="589"/>
    </location>
</feature>
<dbReference type="InterPro" id="IPR020850">
    <property type="entry name" value="GED_dom"/>
</dbReference>
<dbReference type="SUPFAM" id="SSF52540">
    <property type="entry name" value="P-loop containing nucleoside triphosphate hydrolases"/>
    <property type="match status" value="1"/>
</dbReference>
<dbReference type="EMBL" id="ML978987">
    <property type="protein sequence ID" value="KAF1925075.1"/>
    <property type="molecule type" value="Genomic_DNA"/>
</dbReference>
<dbReference type="PRINTS" id="PR00195">
    <property type="entry name" value="DYNAMIN"/>
</dbReference>
<evidence type="ECO:0000256" key="1">
    <source>
        <dbReference type="ARBA" id="ARBA00022741"/>
    </source>
</evidence>
<sequence length="926" mass="103847">MASVTQHRSRSPTIKTPSASSDEGTLADAPLNDDISVDAPLNDDISVDAPLNNDISADAEHHDDGSSQDNSAHDEIAPLGANVVEALRIVSKLEQLGLDKQQISLPKCIVLGQQSTGKSSVIEAISGIKTPRDTGTCTRCPLFIELQPSSEAGSAWHAEVSLLRQYDLATDLSHRGLDTEFEGWVSRAASKKIPFVQTNDPSELEYLIRCAQRATLSPLENPKSFLDRAFNTGSIHKTLFSPNIVRIVISKPGLPPLSFFDLPGMIGQAESDDEAFTVPLVKSLVTKYIMDPEALVLVTCALENDVANSMAAGLARDMNVTSRCMGVLTKPDRLPPGESPRGLANILDGHRFAMGHGYFIVKNLNSDEINQGLTHQDARRLEQQFFTTVAPWSTDLRSYQSRFGTVNMQQYLSSELGKRVMFKLPVIHRQIEDCLAAIEEELSRIPDTPLHTAVRTVADVIQDFSAEVRSEMAGDYGHISWNNTWKACQKAFWDDLFKLKPALSTTTGELDQDLFTFMLPGQTADEAMVIDSDNDMEPETPSKKRKHDTPTKRKHDSSTKREPQTSAPSTSPFRTPKAPAAKASRVLFQSSPSLRQSGNIAKPRKCFKLDDVARHLSSASRSRVPGQIDPQVREEMMVAPLENWPFILDGFFSDLESRLKLRLQTLFDQHFREWKGSELYTASFAIVESIVDNNLREQRTTMAAESLDDEHGGPHIFHEDVFNTDKAAVMDRYTQARSDARLKLYYAEYAAHYDREMSPAEKERFRKDDKKMAQIRKEPYSHEIDLVADISTYYMIAARRFHDSITMRIESKFFKQLRCKLRDQLQDELGIYDADQGPYNAQRLLAESLERLERRNILVAKKKALVQGLRCFQEHFQKYQAQNGSDHAPLAQSNYQRPSVSTPRTEAMESVRSHGLPLRSMSRPAA</sequence>
<dbReference type="GO" id="GO:0008017">
    <property type="term" value="F:microtubule binding"/>
    <property type="evidence" value="ECO:0007669"/>
    <property type="project" value="TreeGrafter"/>
</dbReference>
<feature type="compositionally biased region" description="Polar residues" evidence="3">
    <location>
        <begin position="884"/>
        <end position="904"/>
    </location>
</feature>
<dbReference type="Pfam" id="PF00350">
    <property type="entry name" value="Dynamin_N"/>
    <property type="match status" value="1"/>
</dbReference>
<name>A0A6A5RA27_9PLEO</name>
<feature type="region of interest" description="Disordered" evidence="3">
    <location>
        <begin position="1"/>
        <end position="73"/>
    </location>
</feature>
<evidence type="ECO:0000313" key="7">
    <source>
        <dbReference type="Proteomes" id="UP000800082"/>
    </source>
</evidence>